<dbReference type="PROSITE" id="PS50089">
    <property type="entry name" value="ZF_RING_2"/>
    <property type="match status" value="1"/>
</dbReference>
<protein>
    <recommendedName>
        <fullName evidence="9">RING-14 protein</fullName>
    </recommendedName>
</protein>
<dbReference type="eggNOG" id="KOG4159">
    <property type="taxonomic scope" value="Eukaryota"/>
</dbReference>
<keyword evidence="8" id="KW-1185">Reference proteome</keyword>
<dbReference type="Gene3D" id="3.30.40.10">
    <property type="entry name" value="Zinc/RING finger domain, C3HC4 (zinc finger)"/>
    <property type="match status" value="1"/>
</dbReference>
<keyword evidence="2 4" id="KW-0863">Zinc-finger</keyword>
<dbReference type="Pfam" id="PF03105">
    <property type="entry name" value="SPX"/>
    <property type="match status" value="1"/>
</dbReference>
<dbReference type="SMART" id="SM00184">
    <property type="entry name" value="RING"/>
    <property type="match status" value="1"/>
</dbReference>
<dbReference type="RefSeq" id="XP_006689584.1">
    <property type="nucleotide sequence ID" value="XM_006689521.1"/>
</dbReference>
<gene>
    <name evidence="7" type="ORF">CANTEDRAFT_116418</name>
</gene>
<evidence type="ECO:0000259" key="6">
    <source>
        <dbReference type="PROSITE" id="PS51382"/>
    </source>
</evidence>
<dbReference type="STRING" id="590646.G3BDS5"/>
<dbReference type="PANTHER" id="PTHR23327">
    <property type="entry name" value="RING FINGER PROTEIN 127"/>
    <property type="match status" value="1"/>
</dbReference>
<dbReference type="PROSITE" id="PS00518">
    <property type="entry name" value="ZF_RING_1"/>
    <property type="match status" value="1"/>
</dbReference>
<evidence type="ECO:0000256" key="2">
    <source>
        <dbReference type="ARBA" id="ARBA00022771"/>
    </source>
</evidence>
<keyword evidence="3" id="KW-0862">Zinc</keyword>
<dbReference type="PROSITE" id="PS51382">
    <property type="entry name" value="SPX"/>
    <property type="match status" value="1"/>
</dbReference>
<name>G3BDS5_CANTC</name>
<dbReference type="Proteomes" id="UP000000707">
    <property type="component" value="Unassembled WGS sequence"/>
</dbReference>
<dbReference type="SUPFAM" id="SSF57850">
    <property type="entry name" value="RING/U-box"/>
    <property type="match status" value="1"/>
</dbReference>
<organism evidence="8">
    <name type="scientific">Candida tenuis (strain ATCC 10573 / BCRC 21748 / CBS 615 / JCM 9827 / NBRC 10315 / NRRL Y-1498 / VKM Y-70)</name>
    <name type="common">Yeast</name>
    <name type="synonym">Yamadazyma tenuis</name>
    <dbReference type="NCBI Taxonomy" id="590646"/>
    <lineage>
        <taxon>Eukaryota</taxon>
        <taxon>Fungi</taxon>
        <taxon>Dikarya</taxon>
        <taxon>Ascomycota</taxon>
        <taxon>Saccharomycotina</taxon>
        <taxon>Pichiomycetes</taxon>
        <taxon>Debaryomycetaceae</taxon>
        <taxon>Yamadazyma</taxon>
    </lineage>
</organism>
<dbReference type="Pfam" id="PF15227">
    <property type="entry name" value="zf-C3HC4_4"/>
    <property type="match status" value="1"/>
</dbReference>
<reference evidence="7 8" key="1">
    <citation type="journal article" date="2011" name="Proc. Natl. Acad. Sci. U.S.A.">
        <title>Comparative genomics of xylose-fermenting fungi for enhanced biofuel production.</title>
        <authorList>
            <person name="Wohlbach D.J."/>
            <person name="Kuo A."/>
            <person name="Sato T.K."/>
            <person name="Potts K.M."/>
            <person name="Salamov A.A."/>
            <person name="LaButti K.M."/>
            <person name="Sun H."/>
            <person name="Clum A."/>
            <person name="Pangilinan J.L."/>
            <person name="Lindquist E.A."/>
            <person name="Lucas S."/>
            <person name="Lapidus A."/>
            <person name="Jin M."/>
            <person name="Gunawan C."/>
            <person name="Balan V."/>
            <person name="Dale B.E."/>
            <person name="Jeffries T.W."/>
            <person name="Zinkel R."/>
            <person name="Barry K.W."/>
            <person name="Grigoriev I.V."/>
            <person name="Gasch A.P."/>
        </authorList>
    </citation>
    <scope>NUCLEOTIDE SEQUENCE [LARGE SCALE GENOMIC DNA]</scope>
    <source>
        <strain evidence="8">ATCC 10573 / BCRC 21748 / CBS 615 / JCM 9827 / NBRC 10315 / NRRL Y-1498 / VKM Y-70</strain>
    </source>
</reference>
<dbReference type="HOGENOM" id="CLU_017137_2_1_1"/>
<dbReference type="GeneID" id="18248297"/>
<dbReference type="OrthoDB" id="5588846at2759"/>
<feature type="domain" description="RING-type" evidence="5">
    <location>
        <begin position="370"/>
        <end position="409"/>
    </location>
</feature>
<dbReference type="PANTHER" id="PTHR23327:SF51">
    <property type="entry name" value="TRANSCRIPTIONAL REGULATOR OF YEAST FORM ADHERENCE 3"/>
    <property type="match status" value="1"/>
</dbReference>
<evidence type="ECO:0008006" key="9">
    <source>
        <dbReference type="Google" id="ProtNLM"/>
    </source>
</evidence>
<dbReference type="AlphaFoldDB" id="G3BDS5"/>
<keyword evidence="1" id="KW-0479">Metal-binding</keyword>
<evidence type="ECO:0000256" key="4">
    <source>
        <dbReference type="PROSITE-ProRule" id="PRU00175"/>
    </source>
</evidence>
<dbReference type="InterPro" id="IPR001841">
    <property type="entry name" value="Znf_RING"/>
</dbReference>
<dbReference type="InterPro" id="IPR013083">
    <property type="entry name" value="Znf_RING/FYVE/PHD"/>
</dbReference>
<dbReference type="EMBL" id="GL996528">
    <property type="protein sequence ID" value="EGV60370.1"/>
    <property type="molecule type" value="Genomic_DNA"/>
</dbReference>
<evidence type="ECO:0000256" key="1">
    <source>
        <dbReference type="ARBA" id="ARBA00022723"/>
    </source>
</evidence>
<proteinExistence type="predicted"/>
<dbReference type="KEGG" id="cten:18248297"/>
<evidence type="ECO:0000256" key="3">
    <source>
        <dbReference type="ARBA" id="ARBA00022833"/>
    </source>
</evidence>
<dbReference type="GO" id="GO:0008270">
    <property type="term" value="F:zinc ion binding"/>
    <property type="evidence" value="ECO:0007669"/>
    <property type="project" value="UniProtKB-KW"/>
</dbReference>
<feature type="domain" description="SPX" evidence="6">
    <location>
        <begin position="1"/>
        <end position="332"/>
    </location>
</feature>
<sequence length="462" mass="53757">MKFAKVFEQTLVEDEIPDDWIEAAIQYKALKKCIARVVEELNLLGLEQNTLKVLLDHVEVNQDETTASNPVVAQYVLKKTKDSKVIPSLKIVVDYNAELTDDYINTSIQVLRSNLEQIVHGFSDNDMKDEDSEDDENNSIEENVLISKTSVQQLPSTAGSSGKKYQISIRLNSDTKFFSMLNQELNNLDKFKKQEEDKMIQEIQNVAETLHELSRNESVKKSDIYTWRELFRLFLDNEIYFKYNDSTYQASEKSLTLVKNNLNKYNEIVTKSRILDQFKNKKSLRAFTKFLHVNEYLLKVLQFQSINTTAFRKILKKFDKQTSLNVKSRLPKLISDDHVFFTGKSLSQSICYIIQTSLLQIVPQLEDYTCPICLEIAFKPIKLECGHLFCVRCLVKMKHEDKFDCPICRYEKAVSLADGSNLDMETMQMMQRMFPKEVKQKLRDRDQERYSEVFGGNKCVMM</sequence>
<dbReference type="InterPro" id="IPR004331">
    <property type="entry name" value="SPX_dom"/>
</dbReference>
<evidence type="ECO:0000313" key="7">
    <source>
        <dbReference type="EMBL" id="EGV60370.1"/>
    </source>
</evidence>
<evidence type="ECO:0000313" key="8">
    <source>
        <dbReference type="Proteomes" id="UP000000707"/>
    </source>
</evidence>
<evidence type="ECO:0000259" key="5">
    <source>
        <dbReference type="PROSITE" id="PS50089"/>
    </source>
</evidence>
<dbReference type="InterPro" id="IPR017907">
    <property type="entry name" value="Znf_RING_CS"/>
</dbReference>
<accession>G3BDS5</accession>